<feature type="compositionally biased region" description="Gly residues" evidence="1">
    <location>
        <begin position="802"/>
        <end position="812"/>
    </location>
</feature>
<dbReference type="AlphaFoldDB" id="A0A0D6EKD4"/>
<dbReference type="Proteomes" id="UP000243876">
    <property type="component" value="Unassembled WGS sequence"/>
</dbReference>
<evidence type="ECO:0000256" key="1">
    <source>
        <dbReference type="SAM" id="MobiDB-lite"/>
    </source>
</evidence>
<sequence length="899" mass="97838">MIRNELNWVGGEQADSAFFPPAVTLTLCHCIAFGAGNIPAWAYLENKAFRHGDIEDVLAELIKKSRGFLGRGSAWGGLDIKRVYFGNWLRDYSQAMDIAGLTKLSKQTIINLIMALGFLAHGYATGEFEVRPFFPCLSIFRLLTVCLDHLFHQVTEERLGVYLCTEHIDNPKADQPGGDARHVDPRLRPPVDPRELEIDPRTGMKNYIANESGTWDTSSRLVRERIRQCIDFGRRARNGGGEKDLYEAYRLLGTLLHTLEDFSAHSNWCELSLLRLGYSQVFCHVGDAVRVQSPAGMCPPLVTGSFGGSDFIHSLLGEATDHISEASVSDLSKAMDGAKSRSMDSSGSANTLRKMLFDLPGGSGSGLSREMQDVEDIRTRASNGQMNDMSPQELHKALWQVLVFRDNVVKAIESTIEKIPGLSSLVEKITNGVNAFVFTTIEPLLKPIMGGFLSLDHASGASPKSTWEEQRWKRLTFPNCRTGQATQVLSQGSAAVINNNDQYEVFNNPHASDPTHSFLAKDQYVLPALPLLQPYSQRAGWPVLTFFLQIAILILRHTVKLIVKAWDDTSMNPDMVASDVLSALHHPFWYDDSSSIQREMGAYLKSWIDGQSPDDKAYILKCLTKDSVRSHSNHRKGHKADQVGHGCGGEYNSYVELRRAGKSPGFVADERCVVASVLMPHGVGAFAQQHIPGASTVMGGFNQAQNTFQQFSGATKPYLGREMDGQGAGGFQEPPAGFMPPPGGPPQSVHGGAPSFDEFSSSSSSSMPQPSHYNSSGGGYQSGPSYDMPPRPELYQQEQPPFGGGGPHGYGPGHAHHHQPPHPPSYGGPPANQYGAPPQDQYGAPPPQGWGGLPPPPPPPLPPQQHGGWEQSQPGYQQGGYNPGYGYQGGGGGGGGGYY</sequence>
<dbReference type="PANTHER" id="PTHR14905:SF7">
    <property type="entry name" value="VON WILLEBRAND FACTOR A DOMAIN-CONTAINING PROTEIN 7"/>
    <property type="match status" value="1"/>
</dbReference>
<protein>
    <submittedName>
        <fullName evidence="2">SPOSA6832_01974-mRNA-1:cds</fullName>
    </submittedName>
</protein>
<dbReference type="OrthoDB" id="2506204at2759"/>
<dbReference type="InterPro" id="IPR010816">
    <property type="entry name" value="Het-C"/>
</dbReference>
<evidence type="ECO:0000313" key="3">
    <source>
        <dbReference type="Proteomes" id="UP000243876"/>
    </source>
</evidence>
<dbReference type="PANTHER" id="PTHR14905">
    <property type="entry name" value="NG37"/>
    <property type="match status" value="1"/>
</dbReference>
<dbReference type="EMBL" id="CENE01000006">
    <property type="protein sequence ID" value="CEQ40366.1"/>
    <property type="molecule type" value="Genomic_DNA"/>
</dbReference>
<reference evidence="3" key="1">
    <citation type="submission" date="2015-02" db="EMBL/GenBank/DDBJ databases">
        <authorList>
            <person name="Gon?alves P."/>
        </authorList>
    </citation>
    <scope>NUCLEOTIDE SEQUENCE [LARGE SCALE GENOMIC DNA]</scope>
</reference>
<feature type="region of interest" description="Disordered" evidence="1">
    <location>
        <begin position="717"/>
        <end position="899"/>
    </location>
</feature>
<proteinExistence type="predicted"/>
<dbReference type="Pfam" id="PF07217">
    <property type="entry name" value="Het-C"/>
    <property type="match status" value="3"/>
</dbReference>
<feature type="compositionally biased region" description="Low complexity" evidence="1">
    <location>
        <begin position="864"/>
        <end position="876"/>
    </location>
</feature>
<feature type="non-terminal residue" evidence="2">
    <location>
        <position position="1"/>
    </location>
</feature>
<evidence type="ECO:0000313" key="2">
    <source>
        <dbReference type="EMBL" id="CEQ40366.1"/>
    </source>
</evidence>
<feature type="compositionally biased region" description="Pro residues" evidence="1">
    <location>
        <begin position="844"/>
        <end position="863"/>
    </location>
</feature>
<feature type="compositionally biased region" description="Basic and acidic residues" evidence="1">
    <location>
        <begin position="179"/>
        <end position="195"/>
    </location>
</feature>
<organism evidence="2 3">
    <name type="scientific">Sporidiobolus salmonicolor</name>
    <name type="common">Yeast-like fungus</name>
    <name type="synonym">Sporobolomyces salmonicolor</name>
    <dbReference type="NCBI Taxonomy" id="5005"/>
    <lineage>
        <taxon>Eukaryota</taxon>
        <taxon>Fungi</taxon>
        <taxon>Dikarya</taxon>
        <taxon>Basidiomycota</taxon>
        <taxon>Pucciniomycotina</taxon>
        <taxon>Microbotryomycetes</taxon>
        <taxon>Sporidiobolales</taxon>
        <taxon>Sporidiobolaceae</taxon>
        <taxon>Sporobolomyces</taxon>
    </lineage>
</organism>
<dbReference type="InterPro" id="IPR052577">
    <property type="entry name" value="VWA7"/>
</dbReference>
<feature type="region of interest" description="Disordered" evidence="1">
    <location>
        <begin position="174"/>
        <end position="195"/>
    </location>
</feature>
<accession>A0A0D6EKD4</accession>
<name>A0A0D6EKD4_SPOSA</name>
<gene>
    <name evidence="2" type="primary">SPOSA6832_01974</name>
</gene>
<keyword evidence="3" id="KW-1185">Reference proteome</keyword>
<feature type="compositionally biased region" description="Low complexity" evidence="1">
    <location>
        <begin position="746"/>
        <end position="775"/>
    </location>
</feature>
<feature type="compositionally biased region" description="Gly residues" evidence="1">
    <location>
        <begin position="877"/>
        <end position="899"/>
    </location>
</feature>